<dbReference type="RefSeq" id="WP_156674013.1">
    <property type="nucleotide sequence ID" value="NZ_JABMCZ010000002.1"/>
</dbReference>
<evidence type="ECO:0000313" key="1">
    <source>
        <dbReference type="EMBL" id="KZM68372.1"/>
    </source>
</evidence>
<accession>A0A164HBQ2</accession>
<protein>
    <submittedName>
        <fullName evidence="1">Uncharacterized protein</fullName>
    </submittedName>
</protein>
<sequence>MFGKATTVGAVLDCSYKTSDSAEWITQIENVRLPVVTDPRKCGHGTTVCRDCAPTWAIDYQFTEPLPWDNPDRTPASRGGGRSARLLRATGWCAAAVAALYLAGRRTTATTGR</sequence>
<comment type="caution">
    <text evidence="1">The sequence shown here is derived from an EMBL/GenBank/DDBJ whole genome shotgun (WGS) entry which is preliminary data.</text>
</comment>
<reference evidence="1 2" key="1">
    <citation type="submission" date="2016-04" db="EMBL/GenBank/DDBJ databases">
        <authorList>
            <person name="Evans L.H."/>
            <person name="Alamgir A."/>
            <person name="Owens N."/>
            <person name="Weber N.D."/>
            <person name="Virtaneva K."/>
            <person name="Barbian K."/>
            <person name="Babar A."/>
            <person name="Rosenke K."/>
        </authorList>
    </citation>
    <scope>NUCLEOTIDE SEQUENCE [LARGE SCALE GENOMIC DNA]</scope>
    <source>
        <strain evidence="1 2">IFM 0406</strain>
    </source>
</reference>
<dbReference type="OrthoDB" id="4563485at2"/>
<dbReference type="EMBL" id="LWGR01000021">
    <property type="protein sequence ID" value="KZM68372.1"/>
    <property type="molecule type" value="Genomic_DNA"/>
</dbReference>
<gene>
    <name evidence="1" type="ORF">AWN90_10825</name>
</gene>
<evidence type="ECO:0000313" key="2">
    <source>
        <dbReference type="Proteomes" id="UP000076512"/>
    </source>
</evidence>
<name>A0A164HBQ2_9NOCA</name>
<dbReference type="AlphaFoldDB" id="A0A164HBQ2"/>
<dbReference type="Proteomes" id="UP000076512">
    <property type="component" value="Unassembled WGS sequence"/>
</dbReference>
<organism evidence="1 2">
    <name type="scientific">Nocardia terpenica</name>
    <dbReference type="NCBI Taxonomy" id="455432"/>
    <lineage>
        <taxon>Bacteria</taxon>
        <taxon>Bacillati</taxon>
        <taxon>Actinomycetota</taxon>
        <taxon>Actinomycetes</taxon>
        <taxon>Mycobacteriales</taxon>
        <taxon>Nocardiaceae</taxon>
        <taxon>Nocardia</taxon>
    </lineage>
</organism>
<proteinExistence type="predicted"/>
<keyword evidence="2" id="KW-1185">Reference proteome</keyword>